<dbReference type="Pfam" id="PF09935">
    <property type="entry name" value="DUF2167"/>
    <property type="match status" value="1"/>
</dbReference>
<protein>
    <submittedName>
        <fullName evidence="3">Membrane-anchored protein</fullName>
    </submittedName>
</protein>
<keyword evidence="1" id="KW-0472">Membrane</keyword>
<organism evidence="3 4">
    <name type="scientific">Pseudoxanthomonas sacheonensis</name>
    <dbReference type="NCBI Taxonomy" id="443615"/>
    <lineage>
        <taxon>Bacteria</taxon>
        <taxon>Pseudomonadati</taxon>
        <taxon>Pseudomonadota</taxon>
        <taxon>Gammaproteobacteria</taxon>
        <taxon>Lysobacterales</taxon>
        <taxon>Lysobacteraceae</taxon>
        <taxon>Pseudoxanthomonas</taxon>
    </lineage>
</organism>
<dbReference type="Proteomes" id="UP001254759">
    <property type="component" value="Unassembled WGS sequence"/>
</dbReference>
<feature type="signal peptide" evidence="2">
    <location>
        <begin position="1"/>
        <end position="24"/>
    </location>
</feature>
<reference evidence="3 4" key="1">
    <citation type="submission" date="2023-07" db="EMBL/GenBank/DDBJ databases">
        <title>Sorghum-associated microbial communities from plants grown in Nebraska, USA.</title>
        <authorList>
            <person name="Schachtman D."/>
        </authorList>
    </citation>
    <scope>NUCLEOTIDE SEQUENCE [LARGE SCALE GENOMIC DNA]</scope>
    <source>
        <strain evidence="3 4">BE107</strain>
    </source>
</reference>
<proteinExistence type="predicted"/>
<evidence type="ECO:0000256" key="1">
    <source>
        <dbReference type="SAM" id="Phobius"/>
    </source>
</evidence>
<name>A0ABU1RT36_9GAMM</name>
<keyword evidence="1" id="KW-1133">Transmembrane helix</keyword>
<feature type="chain" id="PRO_5046471221" evidence="2">
    <location>
        <begin position="25"/>
        <end position="302"/>
    </location>
</feature>
<dbReference type="EMBL" id="JAVDTT010000002">
    <property type="protein sequence ID" value="MDR6841937.1"/>
    <property type="molecule type" value="Genomic_DNA"/>
</dbReference>
<keyword evidence="4" id="KW-1185">Reference proteome</keyword>
<gene>
    <name evidence="3" type="ORF">J2W94_002222</name>
</gene>
<evidence type="ECO:0000256" key="2">
    <source>
        <dbReference type="SAM" id="SignalP"/>
    </source>
</evidence>
<keyword evidence="1" id="KW-0812">Transmembrane</keyword>
<feature type="transmembrane region" description="Helical" evidence="1">
    <location>
        <begin position="266"/>
        <end position="288"/>
    </location>
</feature>
<comment type="caution">
    <text evidence="3">The sequence shown here is derived from an EMBL/GenBank/DDBJ whole genome shotgun (WGS) entry which is preliminary data.</text>
</comment>
<evidence type="ECO:0000313" key="3">
    <source>
        <dbReference type="EMBL" id="MDR6841937.1"/>
    </source>
</evidence>
<accession>A0ABU1RT36</accession>
<dbReference type="InterPro" id="IPR018682">
    <property type="entry name" value="DUF2167_membr"/>
</dbReference>
<sequence length="302" mass="32515">MKAMIRGLLATLCVGLALSAAAQAPEEGTGSGKTPEQFVASLHFKDGEIAVPQAKAHFRLTSAFHYLEQADARRVLEELWGNPPDESVLGLIVPATPTLVDDNSWAVVVTYSDDGYVSDEDAAKIDYQEMLEEMQQGTKDENAARKEAGYGTVDLLGWAVAPRYDAASKKMYWAKELKFDEAKDNTLNYDIRVLGRNGYLSLNAVSNMSELGLVQTGMQQLLPMTEFDAGARYADYDSSTDKVAAYGVAALIGGGLAAKAGLFAKLGLILAKFWKLGLIAFVGLGALIKKMFAGKREKGAVS</sequence>
<evidence type="ECO:0000313" key="4">
    <source>
        <dbReference type="Proteomes" id="UP001254759"/>
    </source>
</evidence>
<keyword evidence="2" id="KW-0732">Signal</keyword>